<accession>A0A6I2MA82</accession>
<organism evidence="2 3">
    <name type="scientific">Metabacillus idriensis</name>
    <dbReference type="NCBI Taxonomy" id="324768"/>
    <lineage>
        <taxon>Bacteria</taxon>
        <taxon>Bacillati</taxon>
        <taxon>Bacillota</taxon>
        <taxon>Bacilli</taxon>
        <taxon>Bacillales</taxon>
        <taxon>Bacillaceae</taxon>
        <taxon>Metabacillus</taxon>
    </lineage>
</organism>
<dbReference type="AlphaFoldDB" id="A0A6I2MA82"/>
<evidence type="ECO:0000313" key="2">
    <source>
        <dbReference type="EMBL" id="MRX54257.1"/>
    </source>
</evidence>
<dbReference type="GO" id="GO:0016758">
    <property type="term" value="F:hexosyltransferase activity"/>
    <property type="evidence" value="ECO:0007669"/>
    <property type="project" value="InterPro"/>
</dbReference>
<sequence length="159" mass="18666">MIFVTVGTQKFQFNRLFKELDNLCENNLIEKEIVAQAGYSTYQPTSFPIHKILPSKLMNKYFNEANFIITHGGTSSIFQALNLEKKVIVVPRLKKFNEHIDDHQIEICEILESQEYITVVWEIENLHQKILESKNKKFRVYKPTSKTLVNEIVKYAEEI</sequence>
<dbReference type="GO" id="GO:0006488">
    <property type="term" value="P:dolichol-linked oligosaccharide biosynthetic process"/>
    <property type="evidence" value="ECO:0007669"/>
    <property type="project" value="TreeGrafter"/>
</dbReference>
<dbReference type="EMBL" id="WKKF01000002">
    <property type="protein sequence ID" value="MRX54257.1"/>
    <property type="molecule type" value="Genomic_DNA"/>
</dbReference>
<name>A0A6I2MA82_9BACI</name>
<evidence type="ECO:0000313" key="3">
    <source>
        <dbReference type="Proteomes" id="UP000441585"/>
    </source>
</evidence>
<dbReference type="PANTHER" id="PTHR47043:SF1">
    <property type="entry name" value="UDP-N-ACETYLGLUCOSAMINE TRANSFERASE SUBUNIT ALG13"/>
    <property type="match status" value="1"/>
</dbReference>
<proteinExistence type="predicted"/>
<dbReference type="InterPro" id="IPR048097">
    <property type="entry name" value="Cps14G-like"/>
</dbReference>
<comment type="caution">
    <text evidence="2">The sequence shown here is derived from an EMBL/GenBank/DDBJ whole genome shotgun (WGS) entry which is preliminary data.</text>
</comment>
<evidence type="ECO:0000259" key="1">
    <source>
        <dbReference type="Pfam" id="PF04101"/>
    </source>
</evidence>
<dbReference type="InterPro" id="IPR052474">
    <property type="entry name" value="UDP-GlcNAc_transferase"/>
</dbReference>
<reference evidence="2 3" key="1">
    <citation type="submission" date="2019-11" db="EMBL/GenBank/DDBJ databases">
        <title>Bacillus idriensis genome.</title>
        <authorList>
            <person name="Konopka E.N."/>
            <person name="Newman J.D."/>
        </authorList>
    </citation>
    <scope>NUCLEOTIDE SEQUENCE [LARGE SCALE GENOMIC DNA]</scope>
    <source>
        <strain evidence="2 3">DSM 19097</strain>
    </source>
</reference>
<gene>
    <name evidence="2" type="ORF">GJU41_09755</name>
</gene>
<dbReference type="Gene3D" id="3.40.50.2000">
    <property type="entry name" value="Glycogen Phosphorylase B"/>
    <property type="match status" value="1"/>
</dbReference>
<dbReference type="NCBIfam" id="NF041548">
    <property type="entry name" value="PssE"/>
    <property type="match status" value="1"/>
</dbReference>
<dbReference type="Proteomes" id="UP000441585">
    <property type="component" value="Unassembled WGS sequence"/>
</dbReference>
<dbReference type="InterPro" id="IPR007235">
    <property type="entry name" value="Glyco_trans_28_C"/>
</dbReference>
<dbReference type="RefSeq" id="WP_154318466.1">
    <property type="nucleotide sequence ID" value="NZ_CAJGAA010000002.1"/>
</dbReference>
<feature type="domain" description="Glycosyl transferase family 28 C-terminal" evidence="1">
    <location>
        <begin position="1"/>
        <end position="157"/>
    </location>
</feature>
<keyword evidence="2" id="KW-0808">Transferase</keyword>
<dbReference type="Pfam" id="PF04101">
    <property type="entry name" value="Glyco_tran_28_C"/>
    <property type="match status" value="1"/>
</dbReference>
<protein>
    <submittedName>
        <fullName evidence="2">Glycosyltransferase family 28</fullName>
    </submittedName>
</protein>
<dbReference type="PANTHER" id="PTHR47043">
    <property type="entry name" value="UDP-N-ACETYLGLUCOSAMINE TRANSFERASE SUBUNIT ALG13"/>
    <property type="match status" value="1"/>
</dbReference>
<dbReference type="SUPFAM" id="SSF53756">
    <property type="entry name" value="UDP-Glycosyltransferase/glycogen phosphorylase"/>
    <property type="match status" value="1"/>
</dbReference>
<keyword evidence="3" id="KW-1185">Reference proteome</keyword>